<protein>
    <submittedName>
        <fullName evidence="6">Putative lipid phosphate phosphatase 3, chloroplastic</fullName>
    </submittedName>
</protein>
<dbReference type="Gene3D" id="1.20.144.10">
    <property type="entry name" value="Phosphatidic acid phosphatase type 2/haloperoxidase"/>
    <property type="match status" value="1"/>
</dbReference>
<dbReference type="GO" id="GO:0016020">
    <property type="term" value="C:membrane"/>
    <property type="evidence" value="ECO:0007669"/>
    <property type="project" value="UniProtKB-SubCell"/>
</dbReference>
<dbReference type="GO" id="GO:0008195">
    <property type="term" value="F:phosphatidate phosphatase activity"/>
    <property type="evidence" value="ECO:0007669"/>
    <property type="project" value="TreeGrafter"/>
</dbReference>
<gene>
    <name evidence="6" type="primary">LPP3</name>
    <name evidence="6" type="ORF">AK812_SmicGene37276</name>
</gene>
<dbReference type="Pfam" id="PF01569">
    <property type="entry name" value="PAP2"/>
    <property type="match status" value="1"/>
</dbReference>
<dbReference type="GO" id="GO:0046839">
    <property type="term" value="P:phospholipid dephosphorylation"/>
    <property type="evidence" value="ECO:0007669"/>
    <property type="project" value="TreeGrafter"/>
</dbReference>
<name>A0A1Q9CGP2_SYMMI</name>
<dbReference type="InterPro" id="IPR036938">
    <property type="entry name" value="PAP2/HPO_sf"/>
</dbReference>
<proteinExistence type="inferred from homology"/>
<dbReference type="PROSITE" id="PS51257">
    <property type="entry name" value="PROKAR_LIPOPROTEIN"/>
    <property type="match status" value="1"/>
</dbReference>
<dbReference type="OMA" id="CTPLIVI"/>
<dbReference type="Proteomes" id="UP000186817">
    <property type="component" value="Unassembled WGS sequence"/>
</dbReference>
<dbReference type="InterPro" id="IPR000326">
    <property type="entry name" value="PAP2/HPO"/>
</dbReference>
<reference evidence="6 7" key="1">
    <citation type="submission" date="2016-02" db="EMBL/GenBank/DDBJ databases">
        <title>Genome analysis of coral dinoflagellate symbionts highlights evolutionary adaptations to a symbiotic lifestyle.</title>
        <authorList>
            <person name="Aranda M."/>
            <person name="Li Y."/>
            <person name="Liew Y.J."/>
            <person name="Baumgarten S."/>
            <person name="Simakov O."/>
            <person name="Wilson M."/>
            <person name="Piel J."/>
            <person name="Ashoor H."/>
            <person name="Bougouffa S."/>
            <person name="Bajic V.B."/>
            <person name="Ryu T."/>
            <person name="Ravasi T."/>
            <person name="Bayer T."/>
            <person name="Micklem G."/>
            <person name="Kim H."/>
            <person name="Bhak J."/>
            <person name="Lajeunesse T.C."/>
            <person name="Voolstra C.R."/>
        </authorList>
    </citation>
    <scope>NUCLEOTIDE SEQUENCE [LARGE SCALE GENOMIC DNA]</scope>
    <source>
        <strain evidence="6 7">CCMP2467</strain>
    </source>
</reference>
<comment type="caution">
    <text evidence="6">The sequence shown here is derived from an EMBL/GenBank/DDBJ whole genome shotgun (WGS) entry which is preliminary data.</text>
</comment>
<evidence type="ECO:0000313" key="6">
    <source>
        <dbReference type="EMBL" id="OLP82090.1"/>
    </source>
</evidence>
<comment type="similarity">
    <text evidence="2">Belongs to the PA-phosphatase related phosphoesterase family.</text>
</comment>
<dbReference type="OrthoDB" id="46056at2759"/>
<keyword evidence="4" id="KW-1133">Transmembrane helix</keyword>
<organism evidence="6 7">
    <name type="scientific">Symbiodinium microadriaticum</name>
    <name type="common">Dinoflagellate</name>
    <name type="synonym">Zooxanthella microadriatica</name>
    <dbReference type="NCBI Taxonomy" id="2951"/>
    <lineage>
        <taxon>Eukaryota</taxon>
        <taxon>Sar</taxon>
        <taxon>Alveolata</taxon>
        <taxon>Dinophyceae</taxon>
        <taxon>Suessiales</taxon>
        <taxon>Symbiodiniaceae</taxon>
        <taxon>Symbiodinium</taxon>
    </lineage>
</organism>
<dbReference type="SUPFAM" id="SSF48317">
    <property type="entry name" value="Acid phosphatase/Vanadium-dependent haloperoxidase"/>
    <property type="match status" value="1"/>
</dbReference>
<keyword evidence="7" id="KW-1185">Reference proteome</keyword>
<evidence type="ECO:0000256" key="2">
    <source>
        <dbReference type="ARBA" id="ARBA00008816"/>
    </source>
</evidence>
<comment type="subcellular location">
    <subcellularLocation>
        <location evidence="1">Membrane</location>
        <topology evidence="1">Multi-pass membrane protein</topology>
    </subcellularLocation>
</comment>
<dbReference type="GO" id="GO:0006644">
    <property type="term" value="P:phospholipid metabolic process"/>
    <property type="evidence" value="ECO:0007669"/>
    <property type="project" value="InterPro"/>
</dbReference>
<keyword evidence="5" id="KW-0472">Membrane</keyword>
<evidence type="ECO:0000256" key="3">
    <source>
        <dbReference type="ARBA" id="ARBA00022692"/>
    </source>
</evidence>
<sequence>MPLENRVICGRDTLLIGIFTFSCLLLELPLLHPYDRPIPMQLVTLSNGTSVVLKELSLDNPYIPSHQQICPTALLVALCVLVPLGVLGAVTCWAPKPGEAASFLRGFMLTVACTVFLTDLIKNYIGYWRPYLYDECGFDPVTRACTLPAGTAEAHKSFPSGHASLSFSSMLFTSLFLLRKVTAQPMKMKTCLGVQDCTNVALLVALSPVMLAFWIASSRVRENDHHPADICFGSFIGSAWAIFWYLRYFCATWRCAEMSISPSSEDTHRDDEDDAIMIP</sequence>
<evidence type="ECO:0000313" key="7">
    <source>
        <dbReference type="Proteomes" id="UP000186817"/>
    </source>
</evidence>
<evidence type="ECO:0000256" key="1">
    <source>
        <dbReference type="ARBA" id="ARBA00004141"/>
    </source>
</evidence>
<evidence type="ECO:0000256" key="4">
    <source>
        <dbReference type="ARBA" id="ARBA00022989"/>
    </source>
</evidence>
<dbReference type="EMBL" id="LSRX01001225">
    <property type="protein sequence ID" value="OLP82090.1"/>
    <property type="molecule type" value="Genomic_DNA"/>
</dbReference>
<dbReference type="InterPro" id="IPR043216">
    <property type="entry name" value="PAP-like"/>
</dbReference>
<dbReference type="AlphaFoldDB" id="A0A1Q9CGP2"/>
<evidence type="ECO:0000256" key="5">
    <source>
        <dbReference type="ARBA" id="ARBA00023136"/>
    </source>
</evidence>
<dbReference type="SMART" id="SM00014">
    <property type="entry name" value="acidPPc"/>
    <property type="match status" value="1"/>
</dbReference>
<dbReference type="PANTHER" id="PTHR10165">
    <property type="entry name" value="LIPID PHOSPHATE PHOSPHATASE"/>
    <property type="match status" value="1"/>
</dbReference>
<dbReference type="PANTHER" id="PTHR10165:SF35">
    <property type="entry name" value="RE23632P"/>
    <property type="match status" value="1"/>
</dbReference>
<keyword evidence="3" id="KW-0812">Transmembrane</keyword>
<accession>A0A1Q9CGP2</accession>